<evidence type="ECO:0000313" key="3">
    <source>
        <dbReference type="EMBL" id="SMH64277.1"/>
    </source>
</evidence>
<evidence type="ECO:0000259" key="1">
    <source>
        <dbReference type="Pfam" id="PF13006"/>
    </source>
</evidence>
<reference evidence="3 4" key="3">
    <citation type="submission" date="2017-03" db="EMBL/GenBank/DDBJ databases">
        <authorList>
            <person name="Regsiter A."/>
            <person name="William W."/>
        </authorList>
    </citation>
    <scope>NUCLEOTIDE SEQUENCE [LARGE SCALE GENOMIC DNA]</scope>
    <source>
        <strain evidence="3">PRJEB5721</strain>
    </source>
</reference>
<dbReference type="EMBL" id="LT841305">
    <property type="protein sequence ID" value="SMH64277.1"/>
    <property type="molecule type" value="Genomic_DNA"/>
</dbReference>
<dbReference type="Pfam" id="PF13006">
    <property type="entry name" value="Nterm_IS4"/>
    <property type="match status" value="1"/>
</dbReference>
<dbReference type="InterPro" id="IPR024473">
    <property type="entry name" value="Transposases_IS4_N"/>
</dbReference>
<gene>
    <name evidence="3" type="ORF">AFERRI_10310</name>
    <name evidence="2" type="ORF">AFERRI_400031</name>
</gene>
<dbReference type="Proteomes" id="UP000193925">
    <property type="component" value="Chromosome AFERRI"/>
</dbReference>
<feature type="domain" description="Transposase IS4 N-terminal" evidence="1">
    <location>
        <begin position="37"/>
        <end position="100"/>
    </location>
</feature>
<dbReference type="EMBL" id="CCCS020000035">
    <property type="protein sequence ID" value="CDQ10250.1"/>
    <property type="molecule type" value="Genomic_DNA"/>
</dbReference>
<proteinExistence type="predicted"/>
<keyword evidence="4" id="KW-1185">Reference proteome</keyword>
<reference evidence="2" key="1">
    <citation type="submission" date="2014-03" db="EMBL/GenBank/DDBJ databases">
        <authorList>
            <person name="Genoscope - CEA"/>
        </authorList>
    </citation>
    <scope>NUCLEOTIDE SEQUENCE [LARGE SCALE GENOMIC DNA]</scope>
    <source>
        <strain evidence="2">CF27</strain>
    </source>
</reference>
<dbReference type="AlphaFoldDB" id="A0A060UP77"/>
<organism evidence="2">
    <name type="scientific">Acidithiobacillus ferrivorans</name>
    <dbReference type="NCBI Taxonomy" id="160808"/>
    <lineage>
        <taxon>Bacteria</taxon>
        <taxon>Pseudomonadati</taxon>
        <taxon>Pseudomonadota</taxon>
        <taxon>Acidithiobacillia</taxon>
        <taxon>Acidithiobacillales</taxon>
        <taxon>Acidithiobacillaceae</taxon>
        <taxon>Acidithiobacillus</taxon>
    </lineage>
</organism>
<name>A0A060UP77_9PROT</name>
<sequence>MLARGLPIRSAYAQLRLNGYPRAQLSAGVRLADYLTVGYLAMRCPVGKVRDALALHDAQSQRQRGLPHEVLVYFVLAMVLYASVAYEEVLQLVVEGLRPLLGDDRLAQTVVSKGAI</sequence>
<evidence type="ECO:0000313" key="2">
    <source>
        <dbReference type="EMBL" id="CDQ10250.1"/>
    </source>
</evidence>
<reference evidence="2" key="2">
    <citation type="submission" date="2014-07" db="EMBL/GenBank/DDBJ databases">
        <title>Initial genome analysis of the psychrotolerant acidophile Acidithiobacillus ferrivorans CF27: insights into iron and sulfur oxidation pathways and into biofilm formation.</title>
        <authorList>
            <person name="Talla E."/>
            <person name="Hedrich S."/>
            <person name="Mangenot S."/>
            <person name="Ji B."/>
            <person name="Johnson D.B."/>
            <person name="Barbe V."/>
            <person name="Bonnefoy V."/>
        </authorList>
    </citation>
    <scope>NUCLEOTIDE SEQUENCE [LARGE SCALE GENOMIC DNA]</scope>
    <source>
        <strain evidence="2">CF27</strain>
    </source>
</reference>
<evidence type="ECO:0000313" key="4">
    <source>
        <dbReference type="Proteomes" id="UP000193925"/>
    </source>
</evidence>
<protein>
    <recommendedName>
        <fullName evidence="1">Transposase IS4 N-terminal domain-containing protein</fullName>
    </recommendedName>
</protein>
<accession>A0A060UP77</accession>